<dbReference type="GO" id="GO:0046872">
    <property type="term" value="F:metal ion binding"/>
    <property type="evidence" value="ECO:0007669"/>
    <property type="project" value="UniProtKB-KW"/>
</dbReference>
<dbReference type="Pfam" id="PF00187">
    <property type="entry name" value="Chitin_bind_1"/>
    <property type="match status" value="1"/>
</dbReference>
<dbReference type="InterPro" id="IPR001002">
    <property type="entry name" value="Chitin-bd_1"/>
</dbReference>
<feature type="domain" description="Chitin-binding type-1" evidence="9">
    <location>
        <begin position="614"/>
        <end position="657"/>
    </location>
</feature>
<dbReference type="PROSITE" id="PS00026">
    <property type="entry name" value="CHIT_BIND_I_1"/>
    <property type="match status" value="2"/>
</dbReference>
<dbReference type="InterPro" id="IPR018371">
    <property type="entry name" value="Chitin-binding_1_CS"/>
</dbReference>
<dbReference type="GO" id="GO:0008061">
    <property type="term" value="F:chitin binding"/>
    <property type="evidence" value="ECO:0007669"/>
    <property type="project" value="UniProtKB-UniRule"/>
</dbReference>
<name>A0A1Y1ZJ71_9FUNG</name>
<keyword evidence="5" id="KW-0378">Hydrolase</keyword>
<dbReference type="AlphaFoldDB" id="A0A1Y1ZJ71"/>
<keyword evidence="11" id="KW-1185">Reference proteome</keyword>
<feature type="disulfide bond" evidence="7">
    <location>
        <begin position="795"/>
        <end position="807"/>
    </location>
</feature>
<reference evidence="10 11" key="1">
    <citation type="submission" date="2016-08" db="EMBL/GenBank/DDBJ databases">
        <title>A Parts List for Fungal Cellulosomes Revealed by Comparative Genomics.</title>
        <authorList>
            <consortium name="DOE Joint Genome Institute"/>
            <person name="Haitjema C.H."/>
            <person name="Gilmore S.P."/>
            <person name="Henske J.K."/>
            <person name="Solomon K.V."/>
            <person name="De Groot R."/>
            <person name="Kuo A."/>
            <person name="Mondo S.J."/>
            <person name="Salamov A.A."/>
            <person name="Labutti K."/>
            <person name="Zhao Z."/>
            <person name="Chiniquy J."/>
            <person name="Barry K."/>
            <person name="Brewer H.M."/>
            <person name="Purvine S.O."/>
            <person name="Wright A.T."/>
            <person name="Boxma B."/>
            <person name="Van Alen T."/>
            <person name="Hackstein J.H."/>
            <person name="Baker S.E."/>
            <person name="Grigoriev I.V."/>
            <person name="O'Malley M.A."/>
        </authorList>
    </citation>
    <scope>NUCLEOTIDE SEQUENCE [LARGE SCALE GENOMIC DNA]</scope>
    <source>
        <strain evidence="10 11">G1</strain>
    </source>
</reference>
<dbReference type="PROSITE" id="PS50941">
    <property type="entry name" value="CHIT_BIND_I_2"/>
    <property type="match status" value="3"/>
</dbReference>
<evidence type="ECO:0000256" key="8">
    <source>
        <dbReference type="SAM" id="SignalP"/>
    </source>
</evidence>
<keyword evidence="3" id="KW-0479">Metal-binding</keyword>
<evidence type="ECO:0000256" key="2">
    <source>
        <dbReference type="ARBA" id="ARBA00022669"/>
    </source>
</evidence>
<dbReference type="OrthoDB" id="10267127at2759"/>
<keyword evidence="4 8" id="KW-0732">Signal</keyword>
<evidence type="ECO:0000256" key="7">
    <source>
        <dbReference type="PROSITE-ProRule" id="PRU00261"/>
    </source>
</evidence>
<dbReference type="Proteomes" id="UP000193920">
    <property type="component" value="Unassembled WGS sequence"/>
</dbReference>
<dbReference type="SMART" id="SM00270">
    <property type="entry name" value="ChtBD1"/>
    <property type="match status" value="3"/>
</dbReference>
<keyword evidence="7" id="KW-1015">Disulfide bond</keyword>
<dbReference type="STRING" id="1754190.A0A1Y1ZJ71"/>
<dbReference type="SUPFAM" id="SSF57016">
    <property type="entry name" value="Plant lectins/antimicrobial peptides"/>
    <property type="match status" value="3"/>
</dbReference>
<proteinExistence type="predicted"/>
<dbReference type="GO" id="GO:0016787">
    <property type="term" value="F:hydrolase activity"/>
    <property type="evidence" value="ECO:0007669"/>
    <property type="project" value="UniProtKB-KW"/>
</dbReference>
<comment type="cofactor">
    <cofactor evidence="1">
        <name>Co(2+)</name>
        <dbReference type="ChEBI" id="CHEBI:48828"/>
    </cofactor>
</comment>
<evidence type="ECO:0000313" key="11">
    <source>
        <dbReference type="Proteomes" id="UP000193920"/>
    </source>
</evidence>
<evidence type="ECO:0000259" key="9">
    <source>
        <dbReference type="PROSITE" id="PS50941"/>
    </source>
</evidence>
<dbReference type="InterPro" id="IPR036861">
    <property type="entry name" value="Endochitinase-like_sf"/>
</dbReference>
<evidence type="ECO:0000256" key="3">
    <source>
        <dbReference type="ARBA" id="ARBA00022723"/>
    </source>
</evidence>
<feature type="domain" description="Chitin-binding type-1" evidence="9">
    <location>
        <begin position="713"/>
        <end position="756"/>
    </location>
</feature>
<evidence type="ECO:0000313" key="10">
    <source>
        <dbReference type="EMBL" id="ORY10291.1"/>
    </source>
</evidence>
<accession>A0A1Y1ZJ71</accession>
<gene>
    <name evidence="10" type="ORF">LY90DRAFT_465266</name>
</gene>
<dbReference type="EMBL" id="MCOG01000395">
    <property type="protein sequence ID" value="ORY10291.1"/>
    <property type="molecule type" value="Genomic_DNA"/>
</dbReference>
<dbReference type="InterPro" id="IPR014867">
    <property type="entry name" value="Spore_coat_CotH_CotH2/3/7"/>
</dbReference>
<comment type="caution">
    <text evidence="7">Lacks conserved residue(s) required for the propagation of feature annotation.</text>
</comment>
<sequence length="826" mass="94310">MYNNIKINFLLVLFLNSLLLINAEKWKFNVVSIFEPEYSIGLKYNDKIIKMQSTVFPVFTVTIEPVDYSFKYFYKYVLLDKNGKVIDEEKKDRNYKPSVSSTYEVYNRYKTNVKIPSLSKVYDTNFVQSTEKYQPYDDSQIYTVYAKCNENDYENLKYKPFLNRNTFKKNEGFANCTVSFVSQTEVFERNGALQLIGYDSRKYKKLSWKIKLDKKIFGRKVLKFRSNANDATMMRDKINTELYKALGVPTYSSAYARLTINDDVYGLYSLVDTISDNWIASAIHGNDKARVGYNYKTYSGATLKYINEISSSYSTGEYEVDEIDKEDTEASGNDWYRLIQFTKLFSNWNKQYSNQPNKVAFNALNQFFNIESLLRQMTIESLTYSFDNFWANSGNFALYYNPEEKRYQIIPYDYDGSFYGSNDSPRFIENYLKESMDCIEWAKKARIDEDYYFINALFAHDSIKNRYNKIMKDTLEKVFNVKELSILIDALYQLIVDEVEWNFGLIDELDENIPGYVNHFTLQNFNDNTNYKKVKYNKILNYNDANFGLKQWIKDRGEECQIYVKSVVLDNDDDNDNEIVNAEPEINNRKTTTTTTTAKATATTSKGVPKSTHPYKCGPDWGACYVDGECCSRKGYCGTTKDYCGSGCQSEFGVCGVASTKKKTTTKTTTTTTTTRTTSKKKTTTFTTLIKKTTTSSSTSTTTSKGVPKSTHPYKCGPNWGACYVDGECCSRKGYCGTTKDYCGSGCQSEFGVCGIASTTKKTTTKTTTTRTTTTSKNIPISTVSGKCGSNYGACPNSYCCSKYGYCGLTDEYCGKGCQIGYGQCH</sequence>
<dbReference type="CDD" id="cd11618">
    <property type="entry name" value="ChtBD1_1"/>
    <property type="match status" value="2"/>
</dbReference>
<feature type="disulfide bond" evidence="7">
    <location>
        <begin position="729"/>
        <end position="743"/>
    </location>
</feature>
<evidence type="ECO:0000256" key="5">
    <source>
        <dbReference type="ARBA" id="ARBA00022801"/>
    </source>
</evidence>
<dbReference type="PANTHER" id="PTHR46471:SF2">
    <property type="entry name" value="CHITIN DEACETYLASE-RELATED"/>
    <property type="match status" value="1"/>
</dbReference>
<feature type="signal peptide" evidence="8">
    <location>
        <begin position="1"/>
        <end position="23"/>
    </location>
</feature>
<dbReference type="CDD" id="cd00035">
    <property type="entry name" value="ChtBD1"/>
    <property type="match status" value="1"/>
</dbReference>
<dbReference type="Pfam" id="PF08757">
    <property type="entry name" value="CotH"/>
    <property type="match status" value="1"/>
</dbReference>
<keyword evidence="6" id="KW-0119">Carbohydrate metabolism</keyword>
<feature type="disulfide bond" evidence="7">
    <location>
        <begin position="800"/>
        <end position="814"/>
    </location>
</feature>
<feature type="disulfide bond" evidence="7">
    <location>
        <begin position="630"/>
        <end position="644"/>
    </location>
</feature>
<keyword evidence="2 7" id="KW-0147">Chitin-binding</keyword>
<feature type="chain" id="PRO_5010998753" description="Chitin-binding type-1 domain-containing protein" evidence="8">
    <location>
        <begin position="24"/>
        <end position="826"/>
    </location>
</feature>
<organism evidence="10 11">
    <name type="scientific">Neocallimastix californiae</name>
    <dbReference type="NCBI Taxonomy" id="1754190"/>
    <lineage>
        <taxon>Eukaryota</taxon>
        <taxon>Fungi</taxon>
        <taxon>Fungi incertae sedis</taxon>
        <taxon>Chytridiomycota</taxon>
        <taxon>Chytridiomycota incertae sedis</taxon>
        <taxon>Neocallimastigomycetes</taxon>
        <taxon>Neocallimastigales</taxon>
        <taxon>Neocallimastigaceae</taxon>
        <taxon>Neocallimastix</taxon>
    </lineage>
</organism>
<protein>
    <recommendedName>
        <fullName evidence="9">Chitin-binding type-1 domain-containing protein</fullName>
    </recommendedName>
</protein>
<evidence type="ECO:0000256" key="1">
    <source>
        <dbReference type="ARBA" id="ARBA00001941"/>
    </source>
</evidence>
<dbReference type="Gene3D" id="3.30.60.10">
    <property type="entry name" value="Endochitinase-like"/>
    <property type="match status" value="3"/>
</dbReference>
<comment type="caution">
    <text evidence="10">The sequence shown here is derived from an EMBL/GenBank/DDBJ whole genome shotgun (WGS) entry which is preliminary data.</text>
</comment>
<evidence type="ECO:0000256" key="6">
    <source>
        <dbReference type="ARBA" id="ARBA00023277"/>
    </source>
</evidence>
<feature type="domain" description="Chitin-binding type-1" evidence="9">
    <location>
        <begin position="785"/>
        <end position="826"/>
    </location>
</feature>
<evidence type="ECO:0000256" key="4">
    <source>
        <dbReference type="ARBA" id="ARBA00022729"/>
    </source>
</evidence>
<dbReference type="PANTHER" id="PTHR46471">
    <property type="entry name" value="CHITIN DEACETYLASE"/>
    <property type="match status" value="1"/>
</dbReference>